<feature type="binding site" evidence="2">
    <location>
        <position position="87"/>
    </location>
    <ligand>
        <name>substrate</name>
    </ligand>
</feature>
<dbReference type="PANTHER" id="PTHR43069">
    <property type="entry name" value="FUMARYLACETOACETASE"/>
    <property type="match status" value="1"/>
</dbReference>
<dbReference type="PANTHER" id="PTHR43069:SF2">
    <property type="entry name" value="FUMARYLACETOACETASE"/>
    <property type="match status" value="1"/>
</dbReference>
<feature type="binding site" evidence="3">
    <location>
        <position position="48"/>
    </location>
    <ligand>
        <name>Ca(2+)</name>
        <dbReference type="ChEBI" id="CHEBI:29108"/>
    </ligand>
</feature>
<dbReference type="GO" id="GO:0046872">
    <property type="term" value="F:metal ion binding"/>
    <property type="evidence" value="ECO:0007669"/>
    <property type="project" value="UniProtKB-UniRule"/>
</dbReference>
<feature type="binding site" evidence="3">
    <location>
        <position position="100"/>
    </location>
    <ligand>
        <name>Mg(2+)</name>
        <dbReference type="ChEBI" id="CHEBI:18420"/>
    </ligand>
</feature>
<sequence length="170" mass="19239">MPSVYNGRTSSLQVSGTNFHRPYGMIPSSEQSGKVEFRPEPCMDFELETGIWISKTIPPGTRLDINEAEAHIFGVTLLNDWSSRYIQAFEMFPLGPFHAKGSATTASPWIVPIEALQQGKCGRTTKQDPLTPPHLCWKEESSATFDIELRLEILSLSPFSPEKYFCRLWR</sequence>
<dbReference type="InterPro" id="IPR036663">
    <property type="entry name" value="Fumarylacetoacetase_C_sf"/>
</dbReference>
<evidence type="ECO:0000256" key="2">
    <source>
        <dbReference type="PIRSR" id="PIRSR605959-2"/>
    </source>
</evidence>
<dbReference type="EC" id="3.7.1.2" evidence="4"/>
<proteinExistence type="inferred from homology"/>
<keyword evidence="4" id="KW-0378">Hydrolase</keyword>
<dbReference type="Pfam" id="PF01557">
    <property type="entry name" value="FAA_hydrolase"/>
    <property type="match status" value="1"/>
</dbReference>
<dbReference type="AlphaFoldDB" id="W9JBB2"/>
<accession>W9JBB2</accession>
<gene>
    <name evidence="6" type="ORF">FOYG_02121</name>
</gene>
<dbReference type="EMBL" id="JH717839">
    <property type="protein sequence ID" value="EWZ02911.1"/>
    <property type="molecule type" value="Genomic_DNA"/>
</dbReference>
<comment type="pathway">
    <text evidence="4">Amino-acid degradation; L-phenylalanine degradation; acetoacetate and fumarate from L-phenylalanine: step 6/6.</text>
</comment>
<reference evidence="6 7" key="1">
    <citation type="submission" date="2011-06" db="EMBL/GenBank/DDBJ databases">
        <title>The Genome Sequence of Fusarium oxysporum FOSC 3-a.</title>
        <authorList>
            <consortium name="The Broad Institute Genome Sequencing Platform"/>
            <person name="Ma L.-J."/>
            <person name="Gale L.R."/>
            <person name="Schwartz D.C."/>
            <person name="Zhou S."/>
            <person name="Corby-Kistler H."/>
            <person name="Young S.K."/>
            <person name="Zeng Q."/>
            <person name="Gargeya S."/>
            <person name="Fitzgerald M."/>
            <person name="Haas B."/>
            <person name="Abouelleil A."/>
            <person name="Alvarado L."/>
            <person name="Arachchi H.M."/>
            <person name="Berlin A."/>
            <person name="Brown A."/>
            <person name="Chapman S.B."/>
            <person name="Chen Z."/>
            <person name="Dunbar C."/>
            <person name="Freedman E."/>
            <person name="Gearin G."/>
            <person name="Gellesch M."/>
            <person name="Goldberg J."/>
            <person name="Griggs A."/>
            <person name="Gujja S."/>
            <person name="Heiman D."/>
            <person name="Howarth C."/>
            <person name="Larson L."/>
            <person name="Lui A."/>
            <person name="MacDonald P.J.P."/>
            <person name="Mehta T."/>
            <person name="Montmayeur A."/>
            <person name="Murphy C."/>
            <person name="Neiman D."/>
            <person name="Pearson M."/>
            <person name="Priest M."/>
            <person name="Roberts A."/>
            <person name="Saif S."/>
            <person name="Shea T."/>
            <person name="Shenoy N."/>
            <person name="Sisk P."/>
            <person name="Stolte C."/>
            <person name="Sykes S."/>
            <person name="Wortman J."/>
            <person name="Nusbaum C."/>
            <person name="Birren B."/>
        </authorList>
    </citation>
    <scope>NUCLEOTIDE SEQUENCE [LARGE SCALE GENOMIC DNA]</scope>
    <source>
        <strain evidence="7">FOSC 3-a</strain>
    </source>
</reference>
<comment type="catalytic activity">
    <reaction evidence="4">
        <text>4-fumarylacetoacetate + H2O = acetoacetate + fumarate + H(+)</text>
        <dbReference type="Rhea" id="RHEA:10244"/>
        <dbReference type="ChEBI" id="CHEBI:13705"/>
        <dbReference type="ChEBI" id="CHEBI:15377"/>
        <dbReference type="ChEBI" id="CHEBI:15378"/>
        <dbReference type="ChEBI" id="CHEBI:18034"/>
        <dbReference type="ChEBI" id="CHEBI:29806"/>
        <dbReference type="EC" id="3.7.1.2"/>
    </reaction>
</comment>
<keyword evidence="4" id="KW-0828">Tyrosine catabolism</keyword>
<protein>
    <recommendedName>
        <fullName evidence="4">Fumarylacetoacetase</fullName>
        <ecNumber evidence="4">3.7.1.2</ecNumber>
    </recommendedName>
    <alternativeName>
        <fullName evidence="4">Fumarylacetoacetate hydrolase</fullName>
    </alternativeName>
</protein>
<dbReference type="Gene3D" id="3.90.850.10">
    <property type="entry name" value="Fumarylacetoacetase-like, C-terminal domain"/>
    <property type="match status" value="1"/>
</dbReference>
<evidence type="ECO:0000259" key="5">
    <source>
        <dbReference type="Pfam" id="PF01557"/>
    </source>
</evidence>
<dbReference type="GO" id="GO:1902000">
    <property type="term" value="P:homogentisate catabolic process"/>
    <property type="evidence" value="ECO:0007669"/>
    <property type="project" value="TreeGrafter"/>
</dbReference>
<evidence type="ECO:0000256" key="1">
    <source>
        <dbReference type="ARBA" id="ARBA00010211"/>
    </source>
</evidence>
<dbReference type="SUPFAM" id="SSF56529">
    <property type="entry name" value="FAH"/>
    <property type="match status" value="1"/>
</dbReference>
<dbReference type="Proteomes" id="UP000030753">
    <property type="component" value="Unassembled WGS sequence"/>
</dbReference>
<dbReference type="InterPro" id="IPR011234">
    <property type="entry name" value="Fumarylacetoacetase-like_C"/>
</dbReference>
<dbReference type="GO" id="GO:0006559">
    <property type="term" value="P:L-phenylalanine catabolic process"/>
    <property type="evidence" value="ECO:0007669"/>
    <property type="project" value="UniProtKB-UniRule"/>
</dbReference>
<evidence type="ECO:0000313" key="6">
    <source>
        <dbReference type="EMBL" id="EWZ02911.1"/>
    </source>
</evidence>
<comment type="similarity">
    <text evidence="1 4">Belongs to the FAH family.</text>
</comment>
<feature type="binding site" evidence="3">
    <location>
        <position position="46"/>
    </location>
    <ligand>
        <name>Ca(2+)</name>
        <dbReference type="ChEBI" id="CHEBI:29108"/>
    </ligand>
</feature>
<dbReference type="InterPro" id="IPR005959">
    <property type="entry name" value="Fumarylacetoacetase"/>
</dbReference>
<evidence type="ECO:0000313" key="7">
    <source>
        <dbReference type="Proteomes" id="UP000030753"/>
    </source>
</evidence>
<dbReference type="GO" id="GO:0004334">
    <property type="term" value="F:fumarylacetoacetase activity"/>
    <property type="evidence" value="ECO:0007669"/>
    <property type="project" value="UniProtKB-UniRule"/>
</dbReference>
<evidence type="ECO:0000256" key="4">
    <source>
        <dbReference type="RuleBase" id="RU366008"/>
    </source>
</evidence>
<organism evidence="6 7">
    <name type="scientific">Fusarium oxysporum NRRL 32931</name>
    <dbReference type="NCBI Taxonomy" id="660029"/>
    <lineage>
        <taxon>Eukaryota</taxon>
        <taxon>Fungi</taxon>
        <taxon>Dikarya</taxon>
        <taxon>Ascomycota</taxon>
        <taxon>Pezizomycotina</taxon>
        <taxon>Sordariomycetes</taxon>
        <taxon>Hypocreomycetidae</taxon>
        <taxon>Hypocreales</taxon>
        <taxon>Nectriaceae</taxon>
        <taxon>Fusarium</taxon>
        <taxon>Fusarium oxysporum species complex</taxon>
    </lineage>
</organism>
<keyword evidence="4" id="KW-0585">Phenylalanine catabolism</keyword>
<feature type="binding site" evidence="3">
    <location>
        <position position="104"/>
    </location>
    <ligand>
        <name>Mg(2+)</name>
        <dbReference type="ChEBI" id="CHEBI:18420"/>
    </ligand>
</feature>
<dbReference type="GO" id="GO:0006572">
    <property type="term" value="P:L-tyrosine catabolic process"/>
    <property type="evidence" value="ECO:0007669"/>
    <property type="project" value="UniProtKB-UniRule"/>
</dbReference>
<evidence type="ECO:0000256" key="3">
    <source>
        <dbReference type="PIRSR" id="PIRSR605959-3"/>
    </source>
</evidence>
<dbReference type="UniPathway" id="UPA00139">
    <property type="reaction ID" value="UER00341"/>
</dbReference>
<feature type="binding site" evidence="3">
    <location>
        <position position="80"/>
    </location>
    <ligand>
        <name>Ca(2+)</name>
        <dbReference type="ChEBI" id="CHEBI:29108"/>
    </ligand>
</feature>
<comment type="cofactor">
    <cofactor evidence="4">
        <name>Mg(2+)</name>
        <dbReference type="ChEBI" id="CHEBI:18420"/>
    </cofactor>
    <cofactor evidence="4">
        <name>Ca(2+)</name>
        <dbReference type="ChEBI" id="CHEBI:29108"/>
    </cofactor>
</comment>
<keyword evidence="3 4" id="KW-0479">Metal-binding</keyword>
<feature type="domain" description="Fumarylacetoacetase-like C-terminal" evidence="5">
    <location>
        <begin position="2"/>
        <end position="119"/>
    </location>
</feature>
<name>W9JBB2_FUSOX</name>
<dbReference type="HOGENOM" id="CLU_1570711_0_0_1"/>
<keyword evidence="3 4" id="KW-0106">Calcium</keyword>
<keyword evidence="3 4" id="KW-0460">Magnesium</keyword>
<feature type="binding site" evidence="3">
    <location>
        <position position="80"/>
    </location>
    <ligand>
        <name>Mg(2+)</name>
        <dbReference type="ChEBI" id="CHEBI:18420"/>
    </ligand>
</feature>